<evidence type="ECO:0000313" key="2">
    <source>
        <dbReference type="Proteomes" id="UP000320231"/>
    </source>
</evidence>
<organism evidence="1 2">
    <name type="scientific">Vreelandella sulfidaeris</name>
    <dbReference type="NCBI Taxonomy" id="115553"/>
    <lineage>
        <taxon>Bacteria</taxon>
        <taxon>Pseudomonadati</taxon>
        <taxon>Pseudomonadota</taxon>
        <taxon>Gammaproteobacteria</taxon>
        <taxon>Oceanospirillales</taxon>
        <taxon>Halomonadaceae</taxon>
        <taxon>Vreelandella</taxon>
    </lineage>
</organism>
<dbReference type="KEGG" id="hsr:HSBAA_32330"/>
<gene>
    <name evidence="1" type="ORF">HSBAA_32330</name>
</gene>
<evidence type="ECO:0000313" key="1">
    <source>
        <dbReference type="EMBL" id="BBI61927.1"/>
    </source>
</evidence>
<name>A0A455U8R6_9GAMM</name>
<dbReference type="AlphaFoldDB" id="A0A455U8R6"/>
<proteinExistence type="predicted"/>
<dbReference type="EMBL" id="AP019514">
    <property type="protein sequence ID" value="BBI61927.1"/>
    <property type="molecule type" value="Genomic_DNA"/>
</dbReference>
<dbReference type="Proteomes" id="UP000320231">
    <property type="component" value="Chromosome"/>
</dbReference>
<accession>A0A455U8R6</accession>
<protein>
    <recommendedName>
        <fullName evidence="3">AsmA domain-containing protein</fullName>
    </recommendedName>
</protein>
<evidence type="ECO:0008006" key="3">
    <source>
        <dbReference type="Google" id="ProtNLM"/>
    </source>
</evidence>
<sequence length="90" mass="9887">MVDDLDLQVTGSLSDYNAQLAMAVEGPSLPLTQINVSGEGDLEQFSWQPLTLAVDESSLRSEGSISWVARYRSIRLFVWISLTLPISLTS</sequence>
<reference evidence="1 2" key="1">
    <citation type="journal article" date="2019" name="Microbiol. Resour. Announc.">
        <title>Complete Genome Sequence of Halomonas sulfidaeris Strain Esulfide1 Isolated from a Metal Sulfide Rock at a Depth of 2,200 Meters, Obtained Using Nanopore Sequencing.</title>
        <authorList>
            <person name="Saito M."/>
            <person name="Nishigata A."/>
            <person name="Galipon J."/>
            <person name="Arakawa K."/>
        </authorList>
    </citation>
    <scope>NUCLEOTIDE SEQUENCE [LARGE SCALE GENOMIC DNA]</scope>
    <source>
        <strain evidence="1 2">ATCC BAA-803</strain>
    </source>
</reference>